<comment type="caution">
    <text evidence="2">The sequence shown here is derived from an EMBL/GenBank/DDBJ whole genome shotgun (WGS) entry which is preliminary data.</text>
</comment>
<dbReference type="Pfam" id="PF12680">
    <property type="entry name" value="SnoaL_2"/>
    <property type="match status" value="1"/>
</dbReference>
<dbReference type="RefSeq" id="WP_229955675.1">
    <property type="nucleotide sequence ID" value="NZ_BAAAEM010000003.1"/>
</dbReference>
<accession>A0ABN1AYA7</accession>
<feature type="domain" description="SnoaL-like" evidence="1">
    <location>
        <begin position="11"/>
        <end position="111"/>
    </location>
</feature>
<dbReference type="EMBL" id="BAAAEM010000003">
    <property type="protein sequence ID" value="GAA0486413.1"/>
    <property type="molecule type" value="Genomic_DNA"/>
</dbReference>
<name>A0ABN1AYA7_9SPHN</name>
<dbReference type="Proteomes" id="UP001500713">
    <property type="component" value="Unassembled WGS sequence"/>
</dbReference>
<reference evidence="2 3" key="1">
    <citation type="journal article" date="2019" name="Int. J. Syst. Evol. Microbiol.">
        <title>The Global Catalogue of Microorganisms (GCM) 10K type strain sequencing project: providing services to taxonomists for standard genome sequencing and annotation.</title>
        <authorList>
            <consortium name="The Broad Institute Genomics Platform"/>
            <consortium name="The Broad Institute Genome Sequencing Center for Infectious Disease"/>
            <person name="Wu L."/>
            <person name="Ma J."/>
        </authorList>
    </citation>
    <scope>NUCLEOTIDE SEQUENCE [LARGE SCALE GENOMIC DNA]</scope>
    <source>
        <strain evidence="2 3">JCM 14162</strain>
    </source>
</reference>
<dbReference type="InterPro" id="IPR032710">
    <property type="entry name" value="NTF2-like_dom_sf"/>
</dbReference>
<keyword evidence="3" id="KW-1185">Reference proteome</keyword>
<sequence length="126" mass="13327">MPTPEHMTEIVHHYMAAINAGDMDAVMEIYADNAAVEDPAGTEPKTGSDILAFYKKAFAGGAKAELTDTIRTSANTAAVPFRAAIGQADGKILTVEVIDIFDFDEAGKVVKMTAHFGPANITMSHG</sequence>
<dbReference type="Gene3D" id="3.10.450.50">
    <property type="match status" value="1"/>
</dbReference>
<dbReference type="SUPFAM" id="SSF54427">
    <property type="entry name" value="NTF2-like"/>
    <property type="match status" value="1"/>
</dbReference>
<dbReference type="InterPro" id="IPR037401">
    <property type="entry name" value="SnoaL-like"/>
</dbReference>
<proteinExistence type="predicted"/>
<evidence type="ECO:0000313" key="3">
    <source>
        <dbReference type="Proteomes" id="UP001500713"/>
    </source>
</evidence>
<protein>
    <recommendedName>
        <fullName evidence="1">SnoaL-like domain-containing protein</fullName>
    </recommendedName>
</protein>
<organism evidence="2 3">
    <name type="scientific">Parasphingorhabdus litoris</name>
    <dbReference type="NCBI Taxonomy" id="394733"/>
    <lineage>
        <taxon>Bacteria</taxon>
        <taxon>Pseudomonadati</taxon>
        <taxon>Pseudomonadota</taxon>
        <taxon>Alphaproteobacteria</taxon>
        <taxon>Sphingomonadales</taxon>
        <taxon>Sphingomonadaceae</taxon>
        <taxon>Parasphingorhabdus</taxon>
    </lineage>
</organism>
<evidence type="ECO:0000259" key="1">
    <source>
        <dbReference type="Pfam" id="PF12680"/>
    </source>
</evidence>
<evidence type="ECO:0000313" key="2">
    <source>
        <dbReference type="EMBL" id="GAA0486413.1"/>
    </source>
</evidence>
<gene>
    <name evidence="2" type="ORF">GCM10009096_31500</name>
</gene>